<sequence>MGGGPEVKLLLKPLEETVLNLGLLKMEATEGLSDIPDIEDPDICVIGTGRQDTAWEAEVVANEACCLLLSACLLRINSME</sequence>
<gene>
    <name evidence="1" type="ORF">Pcinc_011756</name>
</gene>
<dbReference type="AlphaFoldDB" id="A0AAE1KT57"/>
<organism evidence="1 2">
    <name type="scientific">Petrolisthes cinctipes</name>
    <name type="common">Flat porcelain crab</name>
    <dbReference type="NCBI Taxonomy" id="88211"/>
    <lineage>
        <taxon>Eukaryota</taxon>
        <taxon>Metazoa</taxon>
        <taxon>Ecdysozoa</taxon>
        <taxon>Arthropoda</taxon>
        <taxon>Crustacea</taxon>
        <taxon>Multicrustacea</taxon>
        <taxon>Malacostraca</taxon>
        <taxon>Eumalacostraca</taxon>
        <taxon>Eucarida</taxon>
        <taxon>Decapoda</taxon>
        <taxon>Pleocyemata</taxon>
        <taxon>Anomura</taxon>
        <taxon>Galatheoidea</taxon>
        <taxon>Porcellanidae</taxon>
        <taxon>Petrolisthes</taxon>
    </lineage>
</organism>
<dbReference type="Proteomes" id="UP001286313">
    <property type="component" value="Unassembled WGS sequence"/>
</dbReference>
<reference evidence="1" key="1">
    <citation type="submission" date="2023-10" db="EMBL/GenBank/DDBJ databases">
        <title>Genome assemblies of two species of porcelain crab, Petrolisthes cinctipes and Petrolisthes manimaculis (Anomura: Porcellanidae).</title>
        <authorList>
            <person name="Angst P."/>
        </authorList>
    </citation>
    <scope>NUCLEOTIDE SEQUENCE</scope>
    <source>
        <strain evidence="1">PB745_01</strain>
        <tissue evidence="1">Gill</tissue>
    </source>
</reference>
<dbReference type="EMBL" id="JAWQEG010000937">
    <property type="protein sequence ID" value="KAK3883944.1"/>
    <property type="molecule type" value="Genomic_DNA"/>
</dbReference>
<proteinExistence type="predicted"/>
<accession>A0AAE1KT57</accession>
<keyword evidence="2" id="KW-1185">Reference proteome</keyword>
<name>A0AAE1KT57_PETCI</name>
<protein>
    <submittedName>
        <fullName evidence="1">Uncharacterized protein</fullName>
    </submittedName>
</protein>
<evidence type="ECO:0000313" key="2">
    <source>
        <dbReference type="Proteomes" id="UP001286313"/>
    </source>
</evidence>
<comment type="caution">
    <text evidence="1">The sequence shown here is derived from an EMBL/GenBank/DDBJ whole genome shotgun (WGS) entry which is preliminary data.</text>
</comment>
<evidence type="ECO:0000313" key="1">
    <source>
        <dbReference type="EMBL" id="KAK3883944.1"/>
    </source>
</evidence>